<dbReference type="PANTHER" id="PTHR34478:SF1">
    <property type="entry name" value="PROTEIN LEMA"/>
    <property type="match status" value="1"/>
</dbReference>
<dbReference type="InterPro" id="IPR007156">
    <property type="entry name" value="MamQ_LemA"/>
</dbReference>
<evidence type="ECO:0000256" key="5">
    <source>
        <dbReference type="ARBA" id="ARBA00023136"/>
    </source>
</evidence>
<dbReference type="GO" id="GO:0016020">
    <property type="term" value="C:membrane"/>
    <property type="evidence" value="ECO:0007669"/>
    <property type="project" value="UniProtKB-SubCell"/>
</dbReference>
<dbReference type="OrthoDB" id="9804152at2"/>
<keyword evidence="4 6" id="KW-1133">Transmembrane helix</keyword>
<proteinExistence type="inferred from homology"/>
<sequence>MVWGIIVGILVVIIIGWLIAIYNQLVRLRENVRNAMGQIAAQVESRWDALTNLMQATEKYQTYESKTFEKIVNARQNVSERSDVADVNADEQQFNRVLGVVNALAEQYPDLKASHVYQQTMTAVDEFENKVRLSRMVYNDSVTKLNRSIQVFPNFMIAGSMGFSQEKYFENTQGKQEMPKWEKSE</sequence>
<protein>
    <submittedName>
        <fullName evidence="7">LemA protein</fullName>
    </submittedName>
</protein>
<keyword evidence="3 6" id="KW-0812">Transmembrane</keyword>
<dbReference type="Proteomes" id="UP000185473">
    <property type="component" value="Chromosome"/>
</dbReference>
<dbReference type="EMBL" id="CP014332">
    <property type="protein sequence ID" value="APS41546.1"/>
    <property type="molecule type" value="Genomic_DNA"/>
</dbReference>
<comment type="subcellular location">
    <subcellularLocation>
        <location evidence="1">Membrane</location>
        <topology evidence="1">Single-pass membrane protein</topology>
    </subcellularLocation>
</comment>
<evidence type="ECO:0000313" key="8">
    <source>
        <dbReference type="Proteomes" id="UP000185473"/>
    </source>
</evidence>
<accession>A0A1L6RAJ6</accession>
<dbReference type="PANTHER" id="PTHR34478">
    <property type="entry name" value="PROTEIN LEMA"/>
    <property type="match status" value="1"/>
</dbReference>
<reference evidence="7 8" key="1">
    <citation type="submission" date="2016-02" db="EMBL/GenBank/DDBJ databases">
        <title>Complete Genome Sequence of Weissella jogaejeotgali FOL01.</title>
        <authorList>
            <person name="Lee J.-H."/>
            <person name="Ku H.-J."/>
        </authorList>
    </citation>
    <scope>NUCLEOTIDE SEQUENCE [LARGE SCALE GENOMIC DNA]</scope>
    <source>
        <strain evidence="7 8">FOL01</strain>
    </source>
</reference>
<evidence type="ECO:0000313" key="7">
    <source>
        <dbReference type="EMBL" id="APS41546.1"/>
    </source>
</evidence>
<dbReference type="AlphaFoldDB" id="A0A1L6RAJ6"/>
<dbReference type="SUPFAM" id="SSF140478">
    <property type="entry name" value="LemA-like"/>
    <property type="match status" value="1"/>
</dbReference>
<dbReference type="STRING" id="1631871.FOL01_0687"/>
<evidence type="ECO:0000256" key="4">
    <source>
        <dbReference type="ARBA" id="ARBA00022989"/>
    </source>
</evidence>
<dbReference type="KEGG" id="wjo:FOL01_0687"/>
<dbReference type="RefSeq" id="WP_075269392.1">
    <property type="nucleotide sequence ID" value="NZ_CP014332.1"/>
</dbReference>
<evidence type="ECO:0000256" key="3">
    <source>
        <dbReference type="ARBA" id="ARBA00022692"/>
    </source>
</evidence>
<comment type="similarity">
    <text evidence="2">Belongs to the LemA family.</text>
</comment>
<organism evidence="7 8">
    <name type="scientific">Weissella jogaejeotgali</name>
    <dbReference type="NCBI Taxonomy" id="1631871"/>
    <lineage>
        <taxon>Bacteria</taxon>
        <taxon>Bacillati</taxon>
        <taxon>Bacillota</taxon>
        <taxon>Bacilli</taxon>
        <taxon>Lactobacillales</taxon>
        <taxon>Lactobacillaceae</taxon>
        <taxon>Weissella</taxon>
    </lineage>
</organism>
<evidence type="ECO:0000256" key="2">
    <source>
        <dbReference type="ARBA" id="ARBA00008854"/>
    </source>
</evidence>
<evidence type="ECO:0000256" key="1">
    <source>
        <dbReference type="ARBA" id="ARBA00004167"/>
    </source>
</evidence>
<keyword evidence="5 6" id="KW-0472">Membrane</keyword>
<evidence type="ECO:0000256" key="6">
    <source>
        <dbReference type="SAM" id="Phobius"/>
    </source>
</evidence>
<dbReference type="InterPro" id="IPR023353">
    <property type="entry name" value="LemA-like_dom_sf"/>
</dbReference>
<dbReference type="Pfam" id="PF04011">
    <property type="entry name" value="LemA"/>
    <property type="match status" value="1"/>
</dbReference>
<name>A0A1L6RAJ6_9LACO</name>
<keyword evidence="8" id="KW-1185">Reference proteome</keyword>
<feature type="transmembrane region" description="Helical" evidence="6">
    <location>
        <begin position="6"/>
        <end position="26"/>
    </location>
</feature>
<dbReference type="Gene3D" id="1.20.1440.20">
    <property type="entry name" value="LemA-like domain"/>
    <property type="match status" value="1"/>
</dbReference>
<gene>
    <name evidence="7" type="ORF">FOL01_0687</name>
</gene>